<dbReference type="InterPro" id="IPR003374">
    <property type="entry name" value="ApbE-like_sf"/>
</dbReference>
<sequence length="305" mass="33160">MGSPFIILLYASDSAKAAQTASKAYQLVDSLNVIYSDYLPNSELSLLSKTAGDNQFHSVSPAMEDILKKSVSASEKSDGAYDITVGQLVKLWRKARKEKQFPELKSLTIARQNAGFHQIILDTINHRVKINKPEILLDLGGIAKGYIAQKVVDFVKNSGIQSVLADAGGDLATGTAPPGKTGWSVGVNVPNSEELMQKLVFLQNKAIATSGDMYQYLELNGKRYSHIIDPKTGLGLTHQRNVTVIAPDGATADWLATACSILPVKKSLKLIRSVRGCELLIAEIRDGKILKWQSEGFGSYLNPEN</sequence>
<dbReference type="InterPro" id="IPR024932">
    <property type="entry name" value="ApbE"/>
</dbReference>
<evidence type="ECO:0000256" key="11">
    <source>
        <dbReference type="PIRSR" id="PIRSR006268-2"/>
    </source>
</evidence>
<dbReference type="GO" id="GO:0016740">
    <property type="term" value="F:transferase activity"/>
    <property type="evidence" value="ECO:0007669"/>
    <property type="project" value="UniProtKB-UniRule"/>
</dbReference>
<dbReference type="AlphaFoldDB" id="A0A1I5UFZ6"/>
<dbReference type="EC" id="2.7.1.180" evidence="1 10"/>
<dbReference type="RefSeq" id="WP_218159222.1">
    <property type="nucleotide sequence ID" value="NZ_FOXH01000007.1"/>
</dbReference>
<dbReference type="PANTHER" id="PTHR30040">
    <property type="entry name" value="THIAMINE BIOSYNTHESIS LIPOPROTEIN APBE"/>
    <property type="match status" value="1"/>
</dbReference>
<protein>
    <recommendedName>
        <fullName evidence="2 10">FAD:protein FMN transferase</fullName>
        <ecNumber evidence="1 10">2.7.1.180</ecNumber>
    </recommendedName>
    <alternativeName>
        <fullName evidence="8 10">Flavin transferase</fullName>
    </alternativeName>
</protein>
<name>A0A1I5UFZ6_9BACT</name>
<feature type="binding site" evidence="11">
    <location>
        <position position="257"/>
    </location>
    <ligand>
        <name>Mg(2+)</name>
        <dbReference type="ChEBI" id="CHEBI:18420"/>
    </ligand>
</feature>
<feature type="binding site" evidence="11">
    <location>
        <position position="141"/>
    </location>
    <ligand>
        <name>Mg(2+)</name>
        <dbReference type="ChEBI" id="CHEBI:18420"/>
    </ligand>
</feature>
<dbReference type="Gene3D" id="3.10.520.10">
    <property type="entry name" value="ApbE-like domains"/>
    <property type="match status" value="1"/>
</dbReference>
<keyword evidence="12" id="KW-0449">Lipoprotein</keyword>
<dbReference type="Proteomes" id="UP000199306">
    <property type="component" value="Unassembled WGS sequence"/>
</dbReference>
<accession>A0A1I5UFZ6</accession>
<evidence type="ECO:0000256" key="1">
    <source>
        <dbReference type="ARBA" id="ARBA00011955"/>
    </source>
</evidence>
<evidence type="ECO:0000256" key="10">
    <source>
        <dbReference type="PIRNR" id="PIRNR006268"/>
    </source>
</evidence>
<evidence type="ECO:0000256" key="9">
    <source>
        <dbReference type="ARBA" id="ARBA00048540"/>
    </source>
</evidence>
<comment type="similarity">
    <text evidence="10">Belongs to the ApbE family.</text>
</comment>
<dbReference type="PIRSF" id="PIRSF006268">
    <property type="entry name" value="ApbE"/>
    <property type="match status" value="1"/>
</dbReference>
<evidence type="ECO:0000256" key="8">
    <source>
        <dbReference type="ARBA" id="ARBA00031306"/>
    </source>
</evidence>
<keyword evidence="4 10" id="KW-0808">Transferase</keyword>
<dbReference type="PANTHER" id="PTHR30040:SF2">
    <property type="entry name" value="FAD:PROTEIN FMN TRANSFERASE"/>
    <property type="match status" value="1"/>
</dbReference>
<evidence type="ECO:0000256" key="3">
    <source>
        <dbReference type="ARBA" id="ARBA00022630"/>
    </source>
</evidence>
<dbReference type="EMBL" id="FOXH01000007">
    <property type="protein sequence ID" value="SFP93546.1"/>
    <property type="molecule type" value="Genomic_DNA"/>
</dbReference>
<keyword evidence="5 10" id="KW-0479">Metal-binding</keyword>
<evidence type="ECO:0000256" key="7">
    <source>
        <dbReference type="ARBA" id="ARBA00022842"/>
    </source>
</evidence>
<gene>
    <name evidence="12" type="ORF">SAMN04515674_107134</name>
</gene>
<keyword evidence="7 10" id="KW-0460">Magnesium</keyword>
<comment type="cofactor">
    <cofactor evidence="11">
        <name>Mg(2+)</name>
        <dbReference type="ChEBI" id="CHEBI:18420"/>
    </cofactor>
    <cofactor evidence="11">
        <name>Mn(2+)</name>
        <dbReference type="ChEBI" id="CHEBI:29035"/>
    </cofactor>
    <text evidence="11">Magnesium. Can also use manganese.</text>
</comment>
<evidence type="ECO:0000256" key="5">
    <source>
        <dbReference type="ARBA" id="ARBA00022723"/>
    </source>
</evidence>
<keyword evidence="13" id="KW-1185">Reference proteome</keyword>
<evidence type="ECO:0000313" key="12">
    <source>
        <dbReference type="EMBL" id="SFP93546.1"/>
    </source>
</evidence>
<keyword evidence="6 10" id="KW-0274">FAD</keyword>
<evidence type="ECO:0000256" key="6">
    <source>
        <dbReference type="ARBA" id="ARBA00022827"/>
    </source>
</evidence>
<organism evidence="12 13">
    <name type="scientific">Pseudarcicella hirudinis</name>
    <dbReference type="NCBI Taxonomy" id="1079859"/>
    <lineage>
        <taxon>Bacteria</taxon>
        <taxon>Pseudomonadati</taxon>
        <taxon>Bacteroidota</taxon>
        <taxon>Cytophagia</taxon>
        <taxon>Cytophagales</taxon>
        <taxon>Flectobacillaceae</taxon>
        <taxon>Pseudarcicella</taxon>
    </lineage>
</organism>
<keyword evidence="3 10" id="KW-0285">Flavoprotein</keyword>
<dbReference type="SUPFAM" id="SSF143631">
    <property type="entry name" value="ApbE-like"/>
    <property type="match status" value="1"/>
</dbReference>
<comment type="catalytic activity">
    <reaction evidence="9 10">
        <text>L-threonyl-[protein] + FAD = FMN-L-threonyl-[protein] + AMP + H(+)</text>
        <dbReference type="Rhea" id="RHEA:36847"/>
        <dbReference type="Rhea" id="RHEA-COMP:11060"/>
        <dbReference type="Rhea" id="RHEA-COMP:11061"/>
        <dbReference type="ChEBI" id="CHEBI:15378"/>
        <dbReference type="ChEBI" id="CHEBI:30013"/>
        <dbReference type="ChEBI" id="CHEBI:57692"/>
        <dbReference type="ChEBI" id="CHEBI:74257"/>
        <dbReference type="ChEBI" id="CHEBI:456215"/>
        <dbReference type="EC" id="2.7.1.180"/>
    </reaction>
</comment>
<evidence type="ECO:0000256" key="2">
    <source>
        <dbReference type="ARBA" id="ARBA00016337"/>
    </source>
</evidence>
<dbReference type="STRING" id="1079859.SAMN04515674_107134"/>
<feature type="binding site" evidence="11">
    <location>
        <position position="253"/>
    </location>
    <ligand>
        <name>Mg(2+)</name>
        <dbReference type="ChEBI" id="CHEBI:18420"/>
    </ligand>
</feature>
<evidence type="ECO:0000256" key="4">
    <source>
        <dbReference type="ARBA" id="ARBA00022679"/>
    </source>
</evidence>
<reference evidence="12 13" key="1">
    <citation type="submission" date="2016-10" db="EMBL/GenBank/DDBJ databases">
        <authorList>
            <person name="de Groot N.N."/>
        </authorList>
    </citation>
    <scope>NUCLEOTIDE SEQUENCE [LARGE SCALE GENOMIC DNA]</scope>
    <source>
        <strain evidence="13">E92,LMG 26720,CCM 7988</strain>
    </source>
</reference>
<dbReference type="Pfam" id="PF02424">
    <property type="entry name" value="ApbE"/>
    <property type="match status" value="1"/>
</dbReference>
<proteinExistence type="inferred from homology"/>
<evidence type="ECO:0000313" key="13">
    <source>
        <dbReference type="Proteomes" id="UP000199306"/>
    </source>
</evidence>
<dbReference type="GO" id="GO:0046872">
    <property type="term" value="F:metal ion binding"/>
    <property type="evidence" value="ECO:0007669"/>
    <property type="project" value="UniProtKB-UniRule"/>
</dbReference>